<protein>
    <recommendedName>
        <fullName evidence="3">MAE-28990/MAE-18760-like HEPN domain-containing protein</fullName>
    </recommendedName>
</protein>
<sequence length="177" mass="21083">MNELQYSKMFEIYDTHKTAISELVFLRIIQVWYEFINQLVEHLVKERLAGCKNYPKIQILMSKITSKDEIPKIIEKFDRTSNIKKLTEIENYLERKIDEEYRERIKLAITVRNLLEHNQGVIRESDLKLVASTSIKLINQSCQEQDFLIGEKVEITIYEVFRLKQAFYHASKQLIPN</sequence>
<organism evidence="1 2">
    <name type="scientific">Nostoc flagelliforme FACHB-838</name>
    <dbReference type="NCBI Taxonomy" id="2692904"/>
    <lineage>
        <taxon>Bacteria</taxon>
        <taxon>Bacillati</taxon>
        <taxon>Cyanobacteriota</taxon>
        <taxon>Cyanophyceae</taxon>
        <taxon>Nostocales</taxon>
        <taxon>Nostocaceae</taxon>
        <taxon>Nostoc</taxon>
    </lineage>
</organism>
<comment type="caution">
    <text evidence="1">The sequence shown here is derived from an EMBL/GenBank/DDBJ whole genome shotgun (WGS) entry which is preliminary data.</text>
</comment>
<proteinExistence type="predicted"/>
<evidence type="ECO:0000313" key="2">
    <source>
        <dbReference type="Proteomes" id="UP000623440"/>
    </source>
</evidence>
<accession>A0ABR8E738</accession>
<evidence type="ECO:0000313" key="1">
    <source>
        <dbReference type="EMBL" id="MBD2536921.1"/>
    </source>
</evidence>
<dbReference type="EMBL" id="JACJSI010000597">
    <property type="protein sequence ID" value="MBD2536921.1"/>
    <property type="molecule type" value="Genomic_DNA"/>
</dbReference>
<name>A0ABR8E738_9NOSO</name>
<keyword evidence="2" id="KW-1185">Reference proteome</keyword>
<dbReference type="RefSeq" id="WP_190947560.1">
    <property type="nucleotide sequence ID" value="NZ_JACJSI010000597.1"/>
</dbReference>
<reference evidence="1 2" key="1">
    <citation type="journal article" date="2020" name="ISME J.">
        <title>Comparative genomics reveals insights into cyanobacterial evolution and habitat adaptation.</title>
        <authorList>
            <person name="Chen M.Y."/>
            <person name="Teng W.K."/>
            <person name="Zhao L."/>
            <person name="Hu C.X."/>
            <person name="Zhou Y.K."/>
            <person name="Han B.P."/>
            <person name="Song L.R."/>
            <person name="Shu W.S."/>
        </authorList>
    </citation>
    <scope>NUCLEOTIDE SEQUENCE [LARGE SCALE GENOMIC DNA]</scope>
    <source>
        <strain evidence="1 2">FACHB-838</strain>
    </source>
</reference>
<gene>
    <name evidence="1" type="ORF">H6G97_50005</name>
</gene>
<dbReference type="Proteomes" id="UP000623440">
    <property type="component" value="Unassembled WGS sequence"/>
</dbReference>
<evidence type="ECO:0008006" key="3">
    <source>
        <dbReference type="Google" id="ProtNLM"/>
    </source>
</evidence>